<evidence type="ECO:0000313" key="3">
    <source>
        <dbReference type="EMBL" id="KAK0620769.1"/>
    </source>
</evidence>
<feature type="chain" id="PRO_5041428409" description="SET domain-containing protein" evidence="1">
    <location>
        <begin position="19"/>
        <end position="394"/>
    </location>
</feature>
<dbReference type="EMBL" id="JAULSU010000004">
    <property type="protein sequence ID" value="KAK0620769.1"/>
    <property type="molecule type" value="Genomic_DNA"/>
</dbReference>
<dbReference type="Proteomes" id="UP001175000">
    <property type="component" value="Unassembled WGS sequence"/>
</dbReference>
<organism evidence="3 4">
    <name type="scientific">Immersiella caudata</name>
    <dbReference type="NCBI Taxonomy" id="314043"/>
    <lineage>
        <taxon>Eukaryota</taxon>
        <taxon>Fungi</taxon>
        <taxon>Dikarya</taxon>
        <taxon>Ascomycota</taxon>
        <taxon>Pezizomycotina</taxon>
        <taxon>Sordariomycetes</taxon>
        <taxon>Sordariomycetidae</taxon>
        <taxon>Sordariales</taxon>
        <taxon>Lasiosphaeriaceae</taxon>
        <taxon>Immersiella</taxon>
    </lineage>
</organism>
<keyword evidence="4" id="KW-1185">Reference proteome</keyword>
<dbReference type="InterPro" id="IPR001214">
    <property type="entry name" value="SET_dom"/>
</dbReference>
<evidence type="ECO:0000259" key="2">
    <source>
        <dbReference type="PROSITE" id="PS50280"/>
    </source>
</evidence>
<dbReference type="InterPro" id="IPR046341">
    <property type="entry name" value="SET_dom_sf"/>
</dbReference>
<evidence type="ECO:0000256" key="1">
    <source>
        <dbReference type="SAM" id="SignalP"/>
    </source>
</evidence>
<dbReference type="PANTHER" id="PTHR47332">
    <property type="entry name" value="SET DOMAIN-CONTAINING PROTEIN 5"/>
    <property type="match status" value="1"/>
</dbReference>
<accession>A0AA39WSH6</accession>
<feature type="signal peptide" evidence="1">
    <location>
        <begin position="1"/>
        <end position="18"/>
    </location>
</feature>
<comment type="caution">
    <text evidence="3">The sequence shown here is derived from an EMBL/GenBank/DDBJ whole genome shotgun (WGS) entry which is preliminary data.</text>
</comment>
<dbReference type="SUPFAM" id="SSF82199">
    <property type="entry name" value="SET domain"/>
    <property type="match status" value="1"/>
</dbReference>
<name>A0AA39WSH6_9PEZI</name>
<dbReference type="PROSITE" id="PS50280">
    <property type="entry name" value="SET"/>
    <property type="match status" value="1"/>
</dbReference>
<reference evidence="3" key="1">
    <citation type="submission" date="2023-06" db="EMBL/GenBank/DDBJ databases">
        <title>Genome-scale phylogeny and comparative genomics of the fungal order Sordariales.</title>
        <authorList>
            <consortium name="Lawrence Berkeley National Laboratory"/>
            <person name="Hensen N."/>
            <person name="Bonometti L."/>
            <person name="Westerberg I."/>
            <person name="Brannstrom I.O."/>
            <person name="Guillou S."/>
            <person name="Cros-Aarteil S."/>
            <person name="Calhoun S."/>
            <person name="Haridas S."/>
            <person name="Kuo A."/>
            <person name="Mondo S."/>
            <person name="Pangilinan J."/>
            <person name="Riley R."/>
            <person name="Labutti K."/>
            <person name="Andreopoulos B."/>
            <person name="Lipzen A."/>
            <person name="Chen C."/>
            <person name="Yanf M."/>
            <person name="Daum C."/>
            <person name="Ng V."/>
            <person name="Clum A."/>
            <person name="Steindorff A."/>
            <person name="Ohm R."/>
            <person name="Martin F."/>
            <person name="Silar P."/>
            <person name="Natvig D."/>
            <person name="Lalanne C."/>
            <person name="Gautier V."/>
            <person name="Ament-Velasquez S.L."/>
            <person name="Kruys A."/>
            <person name="Hutchinson M.I."/>
            <person name="Powell A.J."/>
            <person name="Barry K."/>
            <person name="Miller A.N."/>
            <person name="Grigoriev I.V."/>
            <person name="Debuchy R."/>
            <person name="Gladieux P."/>
            <person name="Thoren M.H."/>
            <person name="Johannesson H."/>
        </authorList>
    </citation>
    <scope>NUCLEOTIDE SEQUENCE</scope>
    <source>
        <strain evidence="3">CBS 606.72</strain>
    </source>
</reference>
<feature type="domain" description="SET" evidence="2">
    <location>
        <begin position="103"/>
        <end position="251"/>
    </location>
</feature>
<dbReference type="InterPro" id="IPR053185">
    <property type="entry name" value="SET_domain_protein"/>
</dbReference>
<evidence type="ECO:0000313" key="4">
    <source>
        <dbReference type="Proteomes" id="UP001175000"/>
    </source>
</evidence>
<gene>
    <name evidence="3" type="ORF">B0T14DRAFT_431840</name>
</gene>
<keyword evidence="1" id="KW-0732">Signal</keyword>
<protein>
    <recommendedName>
        <fullName evidence="2">SET domain-containing protein</fullName>
    </recommendedName>
</protein>
<dbReference type="AlphaFoldDB" id="A0AA39WSH6"/>
<proteinExistence type="predicted"/>
<dbReference type="Pfam" id="PF00856">
    <property type="entry name" value="SET"/>
    <property type="match status" value="1"/>
</dbReference>
<dbReference type="PANTHER" id="PTHR47332:SF6">
    <property type="entry name" value="SET DOMAIN-CONTAINING PROTEIN"/>
    <property type="match status" value="1"/>
</dbReference>
<dbReference type="Gene3D" id="2.170.270.10">
    <property type="entry name" value="SET domain"/>
    <property type="match status" value="1"/>
</dbReference>
<dbReference type="CDD" id="cd20071">
    <property type="entry name" value="SET_SMYD"/>
    <property type="match status" value="1"/>
</dbReference>
<sequence length="394" mass="43734">MRLEYAFLFAICAGVARPADSPLCPWTPATPCLLDEAPQQILREEPPPPSKWQETGKCAGKWCIFVNRGFGNGEGTVAITTKPNFEKLLKIEDTRHESAASAPPYFIDQVPGKGLGVIANTTLRRGDPVMHENPALLVHRELERSTTVPQHEQFALLDTALEQLPPRRRDQFLAQMGHFGGHRITDILTTNAFQLDLGGEDGHHYASFPGVSRYNHDCRPNVAFYISSKLEHITTVVRDARPGEELSITYLDSSKPREERRSRARNAWGFQCTCSQCALSDAASALSDARLVEIKQIEKVISDPLSEGVTPGLLRRLAKLYRDDRLEVEMGSAWTLMALNYNMLGDATAAVKYARLAEEAVVIEGGQDVGDAKAMRELAAGSKEHFTWRRRLPG</sequence>